<evidence type="ECO:0000259" key="6">
    <source>
        <dbReference type="SMART" id="SM00387"/>
    </source>
</evidence>
<dbReference type="Proteomes" id="UP001501822">
    <property type="component" value="Unassembled WGS sequence"/>
</dbReference>
<protein>
    <submittedName>
        <fullName evidence="7">Two-component system sensor histidine kinase</fullName>
    </submittedName>
</protein>
<dbReference type="InterPro" id="IPR003594">
    <property type="entry name" value="HATPase_dom"/>
</dbReference>
<dbReference type="SUPFAM" id="SSF55874">
    <property type="entry name" value="ATPase domain of HSP90 chaperone/DNA topoisomerase II/histidine kinase"/>
    <property type="match status" value="1"/>
</dbReference>
<dbReference type="SMART" id="SM00065">
    <property type="entry name" value="GAF"/>
    <property type="match status" value="2"/>
</dbReference>
<gene>
    <name evidence="7" type="ORF">GCM10010151_05200</name>
</gene>
<feature type="domain" description="GAF" evidence="5">
    <location>
        <begin position="203"/>
        <end position="347"/>
    </location>
</feature>
<evidence type="ECO:0000259" key="5">
    <source>
        <dbReference type="SMART" id="SM00065"/>
    </source>
</evidence>
<dbReference type="InterPro" id="IPR011712">
    <property type="entry name" value="Sig_transdc_His_kin_sub3_dim/P"/>
</dbReference>
<dbReference type="SUPFAM" id="SSF55781">
    <property type="entry name" value="GAF domain-like"/>
    <property type="match status" value="2"/>
</dbReference>
<comment type="caution">
    <text evidence="7">The sequence shown here is derived from an EMBL/GenBank/DDBJ whole genome shotgun (WGS) entry which is preliminary data.</text>
</comment>
<feature type="domain" description="GAF" evidence="5">
    <location>
        <begin position="40"/>
        <end position="182"/>
    </location>
</feature>
<evidence type="ECO:0000313" key="8">
    <source>
        <dbReference type="Proteomes" id="UP001501822"/>
    </source>
</evidence>
<dbReference type="GO" id="GO:0016301">
    <property type="term" value="F:kinase activity"/>
    <property type="evidence" value="ECO:0007669"/>
    <property type="project" value="UniProtKB-KW"/>
</dbReference>
<dbReference type="Pfam" id="PF13185">
    <property type="entry name" value="GAF_2"/>
    <property type="match status" value="2"/>
</dbReference>
<keyword evidence="2 7" id="KW-0418">Kinase</keyword>
<dbReference type="Pfam" id="PF02518">
    <property type="entry name" value="HATPase_c"/>
    <property type="match status" value="1"/>
</dbReference>
<organism evidence="7 8">
    <name type="scientific">Actinoallomurus spadix</name>
    <dbReference type="NCBI Taxonomy" id="79912"/>
    <lineage>
        <taxon>Bacteria</taxon>
        <taxon>Bacillati</taxon>
        <taxon>Actinomycetota</taxon>
        <taxon>Actinomycetes</taxon>
        <taxon>Streptosporangiales</taxon>
        <taxon>Thermomonosporaceae</taxon>
        <taxon>Actinoallomurus</taxon>
    </lineage>
</organism>
<dbReference type="Gene3D" id="3.30.565.10">
    <property type="entry name" value="Histidine kinase-like ATPase, C-terminal domain"/>
    <property type="match status" value="1"/>
</dbReference>
<dbReference type="Pfam" id="PF07730">
    <property type="entry name" value="HisKA_3"/>
    <property type="match status" value="1"/>
</dbReference>
<dbReference type="Gene3D" id="3.30.450.40">
    <property type="match status" value="2"/>
</dbReference>
<keyword evidence="1" id="KW-0808">Transferase</keyword>
<dbReference type="InterPro" id="IPR036890">
    <property type="entry name" value="HATPase_C_sf"/>
</dbReference>
<name>A0ABP3FJM4_9ACTN</name>
<dbReference type="EMBL" id="BAAABM010000007">
    <property type="protein sequence ID" value="GAA0318300.1"/>
    <property type="molecule type" value="Genomic_DNA"/>
</dbReference>
<evidence type="ECO:0000256" key="3">
    <source>
        <dbReference type="ARBA" id="ARBA00023012"/>
    </source>
</evidence>
<evidence type="ECO:0000256" key="2">
    <source>
        <dbReference type="ARBA" id="ARBA00022777"/>
    </source>
</evidence>
<evidence type="ECO:0000256" key="4">
    <source>
        <dbReference type="SAM" id="MobiDB-lite"/>
    </source>
</evidence>
<sequence>MFHTVNKRAQGSGLTGEVLAAMPSDTLPGRDGSGLLPHLRLDELLAELQTRLAAVLTTRDRVHALVEAVVTIESDLDLDGVLRRIVEAAAALAGARRCALRVIGEDDRLGRLVAVGGPGAGPPPGRSLSVPVRVRDAVFGTLELTGRNDGGDFDENDENIVTALAVAAGVAIENARLYEEARRRERWLQASAEVSASLLSGTEPEEVLELVAERAREICSAATAGVLLADGGELVVEATAGRYADALRGMRLRAGDAVAGRVHRSGRSVVLADADEYLRAAGIRLPDPIGPVLIVPLGSDAAARGVLSVGNPRGGPAFGRSARRLLEAFAAQAAVALELADRRRDTERLLLLEERGRIAKDLHDTVIQRLFATAMTLMGAAQTAERRDVAVRVQRAVDDLDDTIRQIRSTIFALQEAPAEHGLRARIRRVTDRAEETLGFSPEVRLDGPLDLVVDDGVATQVTAVLAEALSNAARHARARRVSVTVSVADDLVVRVADDGIGIRPGGRRSGLRNLAERAERLGGSFRVGPGERGGSVLEWRVPAHAGPEGSPAERRVVRGPWSLPAGSGGR</sequence>
<keyword evidence="3" id="KW-0902">Two-component regulatory system</keyword>
<dbReference type="PANTHER" id="PTHR24421:SF56">
    <property type="entry name" value="OXYGEN SENSOR HISTIDINE KINASE RESPONSE REGULATOR DOST"/>
    <property type="match status" value="1"/>
</dbReference>
<dbReference type="InterPro" id="IPR029016">
    <property type="entry name" value="GAF-like_dom_sf"/>
</dbReference>
<dbReference type="InterPro" id="IPR050482">
    <property type="entry name" value="Sensor_HK_TwoCompSys"/>
</dbReference>
<keyword evidence="8" id="KW-1185">Reference proteome</keyword>
<dbReference type="InterPro" id="IPR003018">
    <property type="entry name" value="GAF"/>
</dbReference>
<evidence type="ECO:0000313" key="7">
    <source>
        <dbReference type="EMBL" id="GAA0318300.1"/>
    </source>
</evidence>
<feature type="domain" description="Histidine kinase/HSP90-like ATPase" evidence="6">
    <location>
        <begin position="457"/>
        <end position="546"/>
    </location>
</feature>
<accession>A0ABP3FJM4</accession>
<reference evidence="8" key="1">
    <citation type="journal article" date="2019" name="Int. J. Syst. Evol. Microbiol.">
        <title>The Global Catalogue of Microorganisms (GCM) 10K type strain sequencing project: providing services to taxonomists for standard genome sequencing and annotation.</title>
        <authorList>
            <consortium name="The Broad Institute Genomics Platform"/>
            <consortium name="The Broad Institute Genome Sequencing Center for Infectious Disease"/>
            <person name="Wu L."/>
            <person name="Ma J."/>
        </authorList>
    </citation>
    <scope>NUCLEOTIDE SEQUENCE [LARGE SCALE GENOMIC DNA]</scope>
    <source>
        <strain evidence="8">JCM 3146</strain>
    </source>
</reference>
<feature type="region of interest" description="Disordered" evidence="4">
    <location>
        <begin position="543"/>
        <end position="571"/>
    </location>
</feature>
<evidence type="ECO:0000256" key="1">
    <source>
        <dbReference type="ARBA" id="ARBA00022679"/>
    </source>
</evidence>
<dbReference type="PANTHER" id="PTHR24421">
    <property type="entry name" value="NITRATE/NITRITE SENSOR PROTEIN NARX-RELATED"/>
    <property type="match status" value="1"/>
</dbReference>
<dbReference type="Gene3D" id="1.20.5.1930">
    <property type="match status" value="1"/>
</dbReference>
<proteinExistence type="predicted"/>
<dbReference type="SMART" id="SM00387">
    <property type="entry name" value="HATPase_c"/>
    <property type="match status" value="1"/>
</dbReference>